<evidence type="ECO:0000313" key="3">
    <source>
        <dbReference type="EMBL" id="CAD9284506.1"/>
    </source>
</evidence>
<organism evidence="4">
    <name type="scientific">Grammatophora oceanica</name>
    <dbReference type="NCBI Taxonomy" id="210454"/>
    <lineage>
        <taxon>Eukaryota</taxon>
        <taxon>Sar</taxon>
        <taxon>Stramenopiles</taxon>
        <taxon>Ochrophyta</taxon>
        <taxon>Bacillariophyta</taxon>
        <taxon>Fragilariophyceae</taxon>
        <taxon>Fragilariophycidae</taxon>
        <taxon>Rhabdonematales</taxon>
        <taxon>Grammatophoraceae</taxon>
        <taxon>Grammatophora</taxon>
    </lineage>
</organism>
<dbReference type="AlphaFoldDB" id="A0A6U5LGP5"/>
<evidence type="ECO:0000259" key="2">
    <source>
        <dbReference type="Pfam" id="PF20710"/>
    </source>
</evidence>
<reference evidence="4" key="1">
    <citation type="submission" date="2021-01" db="EMBL/GenBank/DDBJ databases">
        <authorList>
            <person name="Corre E."/>
            <person name="Pelletier E."/>
            <person name="Niang G."/>
            <person name="Scheremetjew M."/>
            <person name="Finn R."/>
            <person name="Kale V."/>
            <person name="Holt S."/>
            <person name="Cochrane G."/>
            <person name="Meng A."/>
            <person name="Brown T."/>
            <person name="Cohen L."/>
        </authorList>
    </citation>
    <scope>NUCLEOTIDE SEQUENCE</scope>
    <source>
        <strain evidence="4">CCMP 410</strain>
    </source>
</reference>
<evidence type="ECO:0000256" key="1">
    <source>
        <dbReference type="SAM" id="MobiDB-lite"/>
    </source>
</evidence>
<accession>A0A6U5LGP5</accession>
<dbReference type="EMBL" id="HBGK01025879">
    <property type="protein sequence ID" value="CAD9284506.1"/>
    <property type="molecule type" value="Transcribed_RNA"/>
</dbReference>
<dbReference type="EMBL" id="HBGK01025880">
    <property type="protein sequence ID" value="CAD9284507.1"/>
    <property type="molecule type" value="Transcribed_RNA"/>
</dbReference>
<evidence type="ECO:0000313" key="4">
    <source>
        <dbReference type="EMBL" id="CAD9284507.1"/>
    </source>
</evidence>
<protein>
    <recommendedName>
        <fullName evidence="2">DUF6824 domain-containing protein</fullName>
    </recommendedName>
</protein>
<feature type="compositionally biased region" description="Basic residues" evidence="1">
    <location>
        <begin position="117"/>
        <end position="127"/>
    </location>
</feature>
<feature type="domain" description="DUF6824" evidence="2">
    <location>
        <begin position="27"/>
        <end position="107"/>
    </location>
</feature>
<name>A0A6U5LGP5_9STRA</name>
<gene>
    <name evidence="3" type="ORF">GOCE00092_LOCUS13418</name>
    <name evidence="4" type="ORF">GOCE00092_LOCUS13419</name>
</gene>
<proteinExistence type="predicted"/>
<sequence length="210" mass="24005">MATVTVSTGSDHDDHAILDEAKKKKYVYAGRCRSSYYKKHNRALRSYVAPLASSYNKASRTEKSVILNRILAYCRDNDYVFLGKDGITLLENGSIEVRHKIGHMLRDSFRHIMKKKNLASKHRRQRTSRGTQPLPTTRHQQSIDDDHHYLKESDLVDVTPFIDLTEATLDSPSCYALMREAFQADDDACLDFTLLFDDDDDDNDSINTAL</sequence>
<dbReference type="InterPro" id="IPR049227">
    <property type="entry name" value="DUF6824"/>
</dbReference>
<dbReference type="Pfam" id="PF20710">
    <property type="entry name" value="DUF6824"/>
    <property type="match status" value="1"/>
</dbReference>
<feature type="region of interest" description="Disordered" evidence="1">
    <location>
        <begin position="117"/>
        <end position="144"/>
    </location>
</feature>
<feature type="compositionally biased region" description="Polar residues" evidence="1">
    <location>
        <begin position="128"/>
        <end position="140"/>
    </location>
</feature>